<organism evidence="2 3">
    <name type="scientific">Halapricum salinum</name>
    <dbReference type="NCBI Taxonomy" id="1457250"/>
    <lineage>
        <taxon>Archaea</taxon>
        <taxon>Methanobacteriati</taxon>
        <taxon>Methanobacteriota</taxon>
        <taxon>Stenosarchaea group</taxon>
        <taxon>Halobacteria</taxon>
        <taxon>Halobacteriales</taxon>
        <taxon>Haloarculaceae</taxon>
        <taxon>Halapricum</taxon>
    </lineage>
</organism>
<evidence type="ECO:0000256" key="1">
    <source>
        <dbReference type="SAM" id="Phobius"/>
    </source>
</evidence>
<reference evidence="2 3" key="1">
    <citation type="journal article" date="2019" name="Nat. Commun.">
        <title>A new type of DNA phosphorothioation-based antiviral system in archaea.</title>
        <authorList>
            <person name="Xiong L."/>
            <person name="Liu S."/>
            <person name="Chen S."/>
            <person name="Xiao Y."/>
            <person name="Zhu B."/>
            <person name="Gao Y."/>
            <person name="Zhang Y."/>
            <person name="Chen B."/>
            <person name="Luo J."/>
            <person name="Deng Z."/>
            <person name="Chen X."/>
            <person name="Wang L."/>
            <person name="Chen S."/>
        </authorList>
    </citation>
    <scope>NUCLEOTIDE SEQUENCE [LARGE SCALE GENOMIC DNA]</scope>
    <source>
        <strain evidence="2 3">CBA1105</strain>
    </source>
</reference>
<keyword evidence="3" id="KW-1185">Reference proteome</keyword>
<dbReference type="EMBL" id="CP031310">
    <property type="protein sequence ID" value="QCC52023.1"/>
    <property type="molecule type" value="Genomic_DNA"/>
</dbReference>
<gene>
    <name evidence="2" type="ORF">DV733_12645</name>
</gene>
<feature type="transmembrane region" description="Helical" evidence="1">
    <location>
        <begin position="6"/>
        <end position="33"/>
    </location>
</feature>
<evidence type="ECO:0000313" key="3">
    <source>
        <dbReference type="Proteomes" id="UP000296706"/>
    </source>
</evidence>
<protein>
    <submittedName>
        <fullName evidence="2">Uncharacterized protein</fullName>
    </submittedName>
</protein>
<keyword evidence="1" id="KW-1133">Transmembrane helix</keyword>
<proteinExistence type="predicted"/>
<dbReference type="Proteomes" id="UP000296706">
    <property type="component" value="Chromosome"/>
</dbReference>
<keyword evidence="1" id="KW-0812">Transmembrane</keyword>
<keyword evidence="1" id="KW-0472">Membrane</keyword>
<name>A0A4D6HDH2_9EURY</name>
<dbReference type="AlphaFoldDB" id="A0A4D6HDH2"/>
<evidence type="ECO:0000313" key="2">
    <source>
        <dbReference type="EMBL" id="QCC52023.1"/>
    </source>
</evidence>
<sequence length="62" mass="7135">MSLKVIFAQLGVYLVLGLLMIKQGLYIAMLAILTQRHLSSIIWQCLLSQKLFFERLILLLTN</sequence>
<dbReference type="KEGG" id="hsn:DV733_12645"/>
<accession>A0A4D6HDH2</accession>